<keyword evidence="4" id="KW-0378">Hydrolase</keyword>
<evidence type="ECO:0000256" key="1">
    <source>
        <dbReference type="ARBA" id="ARBA00004141"/>
    </source>
</evidence>
<proteinExistence type="inferred from homology"/>
<dbReference type="Proteomes" id="UP000067689">
    <property type="component" value="Chromosome"/>
</dbReference>
<feature type="transmembrane region" description="Helical" evidence="7">
    <location>
        <begin position="158"/>
        <end position="178"/>
    </location>
</feature>
<name>A0A0U4CJ78_9ACTN</name>
<evidence type="ECO:0000256" key="2">
    <source>
        <dbReference type="ARBA" id="ARBA00009045"/>
    </source>
</evidence>
<feature type="transmembrane region" description="Helical" evidence="7">
    <location>
        <begin position="126"/>
        <end position="146"/>
    </location>
</feature>
<dbReference type="EMBL" id="CP011502">
    <property type="protein sequence ID" value="ALX03238.1"/>
    <property type="molecule type" value="Genomic_DNA"/>
</dbReference>
<reference evidence="9 10" key="1">
    <citation type="journal article" date="1991" name="Int. J. Syst. Bacteriol.">
        <title>Description of the erythromycin-producing bacterium Arthrobacter sp. strain NRRL B-3381 as Aeromicrobium erythreum gen. nov., sp. nov.</title>
        <authorList>
            <person name="Miller E.S."/>
            <person name="Woese C.R."/>
            <person name="Brenner S."/>
        </authorList>
    </citation>
    <scope>NUCLEOTIDE SEQUENCE [LARGE SCALE GENOMIC DNA]</scope>
    <source>
        <strain evidence="9 10">AR18</strain>
    </source>
</reference>
<dbReference type="RefSeq" id="WP_067853061.1">
    <property type="nucleotide sequence ID" value="NZ_CP011502.1"/>
</dbReference>
<evidence type="ECO:0000259" key="8">
    <source>
        <dbReference type="Pfam" id="PF01694"/>
    </source>
</evidence>
<dbReference type="Pfam" id="PF01694">
    <property type="entry name" value="Rhomboid"/>
    <property type="match status" value="1"/>
</dbReference>
<dbReference type="GO" id="GO:0004252">
    <property type="term" value="F:serine-type endopeptidase activity"/>
    <property type="evidence" value="ECO:0007669"/>
    <property type="project" value="InterPro"/>
</dbReference>
<feature type="transmembrane region" description="Helical" evidence="7">
    <location>
        <begin position="209"/>
        <end position="227"/>
    </location>
</feature>
<dbReference type="GO" id="GO:0016020">
    <property type="term" value="C:membrane"/>
    <property type="evidence" value="ECO:0007669"/>
    <property type="project" value="UniProtKB-SubCell"/>
</dbReference>
<dbReference type="PANTHER" id="PTHR43731:SF14">
    <property type="entry name" value="PRESENILIN-ASSOCIATED RHOMBOID-LIKE PROTEIN, MITOCHONDRIAL"/>
    <property type="match status" value="1"/>
</dbReference>
<comment type="similarity">
    <text evidence="2">Belongs to the peptidase S54 family.</text>
</comment>
<evidence type="ECO:0000256" key="3">
    <source>
        <dbReference type="ARBA" id="ARBA00022692"/>
    </source>
</evidence>
<dbReference type="InterPro" id="IPR050925">
    <property type="entry name" value="Rhomboid_protease_S54"/>
</dbReference>
<dbReference type="STRING" id="2041.AERYTH_00245"/>
<dbReference type="PANTHER" id="PTHR43731">
    <property type="entry name" value="RHOMBOID PROTEASE"/>
    <property type="match status" value="1"/>
</dbReference>
<feature type="transmembrane region" description="Helical" evidence="7">
    <location>
        <begin position="184"/>
        <end position="202"/>
    </location>
</feature>
<evidence type="ECO:0000256" key="6">
    <source>
        <dbReference type="ARBA" id="ARBA00023136"/>
    </source>
</evidence>
<feature type="transmembrane region" description="Helical" evidence="7">
    <location>
        <begin position="256"/>
        <end position="275"/>
    </location>
</feature>
<keyword evidence="6 7" id="KW-0472">Membrane</keyword>
<gene>
    <name evidence="9" type="ORF">AERYTH_00245</name>
</gene>
<accession>A0A0U4CJ78</accession>
<feature type="transmembrane region" description="Helical" evidence="7">
    <location>
        <begin position="77"/>
        <end position="95"/>
    </location>
</feature>
<keyword evidence="10" id="KW-1185">Reference proteome</keyword>
<evidence type="ECO:0000256" key="7">
    <source>
        <dbReference type="SAM" id="Phobius"/>
    </source>
</evidence>
<dbReference type="InterPro" id="IPR035952">
    <property type="entry name" value="Rhomboid-like_sf"/>
</dbReference>
<dbReference type="OrthoDB" id="9807874at2"/>
<feature type="domain" description="Peptidase S54 rhomboid" evidence="8">
    <location>
        <begin position="117"/>
        <end position="247"/>
    </location>
</feature>
<evidence type="ECO:0000256" key="4">
    <source>
        <dbReference type="ARBA" id="ARBA00022801"/>
    </source>
</evidence>
<dbReference type="KEGG" id="aer:AERYTH_00245"/>
<organism evidence="9 10">
    <name type="scientific">Aeromicrobium erythreum</name>
    <dbReference type="NCBI Taxonomy" id="2041"/>
    <lineage>
        <taxon>Bacteria</taxon>
        <taxon>Bacillati</taxon>
        <taxon>Actinomycetota</taxon>
        <taxon>Actinomycetes</taxon>
        <taxon>Propionibacteriales</taxon>
        <taxon>Nocardioidaceae</taxon>
        <taxon>Aeromicrobium</taxon>
    </lineage>
</organism>
<dbReference type="PATRIC" id="fig|2041.4.peg.49"/>
<dbReference type="SUPFAM" id="SSF144091">
    <property type="entry name" value="Rhomboid-like"/>
    <property type="match status" value="1"/>
</dbReference>
<dbReference type="AlphaFoldDB" id="A0A0U4CJ78"/>
<evidence type="ECO:0000313" key="9">
    <source>
        <dbReference type="EMBL" id="ALX03238.1"/>
    </source>
</evidence>
<keyword evidence="3 7" id="KW-0812">Transmembrane</keyword>
<protein>
    <recommendedName>
        <fullName evidence="8">Peptidase S54 rhomboid domain-containing protein</fullName>
    </recommendedName>
</protein>
<sequence length="282" mass="30195">MTGTAPGSRPDGAPRCYRHPDREALISCQRCERPICTQDMNEASVGFQCPECVNRGAKSVRLPRTVAGGALQTREGAVSLVIIGINVVVYVLQLLTGDLRSPLYQQGAMFPVGVADGQWWRLLTSAFLHLGTLHILFNMYALYLFGPLVERKLGTVRFIAAYLTTAVVSGVFVMWLSAPFSGTAGASGAVFGLFGMALLFMLRAREDVRGLLALLAVNVAIGFLGPISWQGHLGGFVAGVLLGAVFAYGPRTRRTLVQVAAFALVWAAVVVAVLVRSQQLLG</sequence>
<feature type="transmembrane region" description="Helical" evidence="7">
    <location>
        <begin position="233"/>
        <end position="249"/>
    </location>
</feature>
<evidence type="ECO:0000256" key="5">
    <source>
        <dbReference type="ARBA" id="ARBA00022989"/>
    </source>
</evidence>
<dbReference type="InterPro" id="IPR022764">
    <property type="entry name" value="Peptidase_S54_rhomboid_dom"/>
</dbReference>
<comment type="subcellular location">
    <subcellularLocation>
        <location evidence="1">Membrane</location>
        <topology evidence="1">Multi-pass membrane protein</topology>
    </subcellularLocation>
</comment>
<evidence type="ECO:0000313" key="10">
    <source>
        <dbReference type="Proteomes" id="UP000067689"/>
    </source>
</evidence>
<dbReference type="Gene3D" id="1.20.1540.10">
    <property type="entry name" value="Rhomboid-like"/>
    <property type="match status" value="1"/>
</dbReference>
<keyword evidence="5 7" id="KW-1133">Transmembrane helix</keyword>